<evidence type="ECO:0000256" key="2">
    <source>
        <dbReference type="ARBA" id="ARBA00009173"/>
    </source>
</evidence>
<dbReference type="NCBIfam" id="NF005012">
    <property type="entry name" value="PRK06411.1"/>
    <property type="match status" value="1"/>
</dbReference>
<accession>A0A519BDL8</accession>
<name>A0A519BDL8_9DELT</name>
<dbReference type="PANTHER" id="PTHR42989">
    <property type="entry name" value="HYDROGENASE-4 COMPONENT I"/>
    <property type="match status" value="1"/>
</dbReference>
<protein>
    <submittedName>
        <fullName evidence="8">NADH-quinone oxidoreductase subunit NuoB</fullName>
        <ecNumber evidence="8">1.6.5.11</ecNumber>
    </submittedName>
</protein>
<evidence type="ECO:0000256" key="3">
    <source>
        <dbReference type="ARBA" id="ARBA00022485"/>
    </source>
</evidence>
<evidence type="ECO:0000313" key="8">
    <source>
        <dbReference type="EMBL" id="RZD15371.1"/>
    </source>
</evidence>
<dbReference type="Gene3D" id="3.40.50.12280">
    <property type="match status" value="1"/>
</dbReference>
<dbReference type="PANTHER" id="PTHR42989:SF1">
    <property type="entry name" value="FORMATE HYDROGENLYASE SUBUNIT 7-RELATED"/>
    <property type="match status" value="1"/>
</dbReference>
<proteinExistence type="inferred from homology"/>
<keyword evidence="3" id="KW-0004">4Fe-4S</keyword>
<reference evidence="8 9" key="1">
    <citation type="submission" date="2019-01" db="EMBL/GenBank/DDBJ databases">
        <title>Insights into ecological role of a new deltaproteobacterial order Candidatus Sinidesulfobacterales (Sva0485) by metagenomics and metatranscriptomics.</title>
        <authorList>
            <person name="Tan S."/>
            <person name="Liu J."/>
            <person name="Fang Y."/>
            <person name="Hedlund B.P."/>
            <person name="Lian Z.H."/>
            <person name="Huang L.Y."/>
            <person name="Li J.T."/>
            <person name="Huang L.N."/>
            <person name="Li W.J."/>
            <person name="Jiang H.C."/>
            <person name="Dong H.L."/>
            <person name="Shu W.S."/>
        </authorList>
    </citation>
    <scope>NUCLEOTIDE SEQUENCE [LARGE SCALE GENOMIC DNA]</scope>
    <source>
        <strain evidence="8">AP3</strain>
    </source>
</reference>
<dbReference type="InterPro" id="IPR052375">
    <property type="entry name" value="Complex_I_20kDa-like"/>
</dbReference>
<dbReference type="Proteomes" id="UP000320813">
    <property type="component" value="Unassembled WGS sequence"/>
</dbReference>
<feature type="domain" description="NADH:ubiquinone oxidoreductase-like 20kDa subunit" evidence="7">
    <location>
        <begin position="55"/>
        <end position="164"/>
    </location>
</feature>
<keyword evidence="5" id="KW-0408">Iron</keyword>
<evidence type="ECO:0000256" key="6">
    <source>
        <dbReference type="ARBA" id="ARBA00023014"/>
    </source>
</evidence>
<dbReference type="GO" id="GO:0016491">
    <property type="term" value="F:oxidoreductase activity"/>
    <property type="evidence" value="ECO:0007669"/>
    <property type="project" value="UniProtKB-KW"/>
</dbReference>
<evidence type="ECO:0000256" key="4">
    <source>
        <dbReference type="ARBA" id="ARBA00022723"/>
    </source>
</evidence>
<evidence type="ECO:0000313" key="9">
    <source>
        <dbReference type="Proteomes" id="UP000320813"/>
    </source>
</evidence>
<dbReference type="Pfam" id="PF01058">
    <property type="entry name" value="Oxidored_q6"/>
    <property type="match status" value="1"/>
</dbReference>
<dbReference type="GO" id="GO:0051539">
    <property type="term" value="F:4 iron, 4 sulfur cluster binding"/>
    <property type="evidence" value="ECO:0007669"/>
    <property type="project" value="UniProtKB-KW"/>
</dbReference>
<dbReference type="AlphaFoldDB" id="A0A519BDL8"/>
<evidence type="ECO:0000256" key="5">
    <source>
        <dbReference type="ARBA" id="ARBA00023004"/>
    </source>
</evidence>
<evidence type="ECO:0000256" key="1">
    <source>
        <dbReference type="ARBA" id="ARBA00001966"/>
    </source>
</evidence>
<evidence type="ECO:0000259" key="7">
    <source>
        <dbReference type="Pfam" id="PF01058"/>
    </source>
</evidence>
<dbReference type="SUPFAM" id="SSF56770">
    <property type="entry name" value="HydA/Nqo6-like"/>
    <property type="match status" value="1"/>
</dbReference>
<dbReference type="InterPro" id="IPR006137">
    <property type="entry name" value="NADH_UbQ_OxRdtase-like_20kDa"/>
</dbReference>
<dbReference type="GO" id="GO:0046872">
    <property type="term" value="F:metal ion binding"/>
    <property type="evidence" value="ECO:0007669"/>
    <property type="project" value="UniProtKB-KW"/>
</dbReference>
<comment type="similarity">
    <text evidence="2">Belongs to the complex I 20 kDa subunit family.</text>
</comment>
<comment type="caution">
    <text evidence="8">The sequence shown here is derived from an EMBL/GenBank/DDBJ whole genome shotgun (WGS) entry which is preliminary data.</text>
</comment>
<comment type="cofactor">
    <cofactor evidence="1">
        <name>[4Fe-4S] cluster</name>
        <dbReference type="ChEBI" id="CHEBI:49883"/>
    </cofactor>
</comment>
<keyword evidence="6" id="KW-0411">Iron-sulfur</keyword>
<keyword evidence="4" id="KW-0479">Metal-binding</keyword>
<gene>
    <name evidence="8" type="primary">nuoB</name>
    <name evidence="8" type="ORF">EVJ47_03610</name>
</gene>
<dbReference type="EMBL" id="SGBD01000001">
    <property type="protein sequence ID" value="RZD15371.1"/>
    <property type="molecule type" value="Genomic_DNA"/>
</dbReference>
<sequence>MSFLIKLLFKNKTQDIVSGNIDSVSIKGKGDELKRSIDRIFGRSLFVRLVDTGSCNACETELAALSNPYYDLERFGIKFVASPKHADVIIITGCLTRNMLNPLLKTFEFVPEPKFVITAGDCPETGGPFKDSYAVCGPVSKYLKVAMHIKGCPPEPEAIISGFLSFMGMLKTSP</sequence>
<dbReference type="EC" id="1.6.5.11" evidence="8"/>
<organism evidence="8 9">
    <name type="scientific">Candidatus Acidulodesulfobacterium ferriphilum</name>
    <dbReference type="NCBI Taxonomy" id="2597223"/>
    <lineage>
        <taxon>Bacteria</taxon>
        <taxon>Deltaproteobacteria</taxon>
        <taxon>Candidatus Acidulodesulfobacterales</taxon>
        <taxon>Candidatus Acidulodesulfobacterium</taxon>
    </lineage>
</organism>
<keyword evidence="8" id="KW-0560">Oxidoreductase</keyword>